<dbReference type="GO" id="GO:0004175">
    <property type="term" value="F:endopeptidase activity"/>
    <property type="evidence" value="ECO:0007669"/>
    <property type="project" value="TreeGrafter"/>
</dbReference>
<dbReference type="InterPro" id="IPR055210">
    <property type="entry name" value="CtpA/B_N"/>
</dbReference>
<dbReference type="GO" id="GO:0030288">
    <property type="term" value="C:outer membrane-bounded periplasmic space"/>
    <property type="evidence" value="ECO:0007669"/>
    <property type="project" value="TreeGrafter"/>
</dbReference>
<dbReference type="CDD" id="cd07560">
    <property type="entry name" value="Peptidase_S41_CPP"/>
    <property type="match status" value="1"/>
</dbReference>
<reference evidence="8 9" key="1">
    <citation type="submission" date="2019-11" db="EMBL/GenBank/DDBJ databases">
        <title>Characterisation of Fundicoccus ignavus gen. nov. sp. nov., a novel genus of the family Aerococcaceae isolated from bulk tank milk.</title>
        <authorList>
            <person name="Siebert A."/>
            <person name="Huptas C."/>
            <person name="Wenning M."/>
            <person name="Scherer S."/>
            <person name="Doll E.V."/>
        </authorList>
    </citation>
    <scope>NUCLEOTIDE SEQUENCE [LARGE SCALE GENOMIC DNA]</scope>
    <source>
        <strain evidence="8 9">WS4759</strain>
    </source>
</reference>
<accession>A0A6I2GBS9</accession>
<dbReference type="Gene3D" id="2.30.42.10">
    <property type="match status" value="1"/>
</dbReference>
<organism evidence="8 9">
    <name type="scientific">Fundicoccus ignavus</name>
    <dbReference type="NCBI Taxonomy" id="2664442"/>
    <lineage>
        <taxon>Bacteria</taxon>
        <taxon>Bacillati</taxon>
        <taxon>Bacillota</taxon>
        <taxon>Bacilli</taxon>
        <taxon>Lactobacillales</taxon>
        <taxon>Aerococcaceae</taxon>
        <taxon>Fundicoccus</taxon>
    </lineage>
</organism>
<gene>
    <name evidence="8" type="ORF">GIY09_02085</name>
</gene>
<dbReference type="Gene3D" id="1.10.101.10">
    <property type="entry name" value="PGBD-like superfamily/PGBD"/>
    <property type="match status" value="1"/>
</dbReference>
<sequence>MKTQKSRKKKISATIVSFLTLMSVSSVTRPVTYAQFDWLFSDESLISEENQLTDEDLQALKEVYDSIQINYIEDVSKADLLTGALKGMVDAIGDPYSEYLNAEESTSFEEDFQDSFEGIGVQFMMENGRVTVISPIDGTPAGEAGILPNDIILEADGVELTDMNTNEVVNLIRGPKDSEVVLLIQRNNSTFEVTLVRATIPNITVTGEIDETESTVGHIKISQFADNTYNELVETISELRKEGAKSLIIDLRMNPGGLLDSALDIGNMFLEDGDMIMQISERNADEASKFTANERAFGSFKITEPYVLLIDEGSASASEIVAAAVQENTDAKLIGQTSFGKGTVQTILNPSDLGELKLTSAKWLTPSDNWIHDVGIEPDITVENLPVASSLLMNSNETLSLGVSNEFVESLALMLNALGYEVKSENFFDEEMEAAVKEFQAANDLEVDGQVTGETAHALNRLVREYLAENDPQYQEAVKLLVGATND</sequence>
<dbReference type="Proteomes" id="UP000430975">
    <property type="component" value="Unassembled WGS sequence"/>
</dbReference>
<evidence type="ECO:0000256" key="1">
    <source>
        <dbReference type="ARBA" id="ARBA00009179"/>
    </source>
</evidence>
<dbReference type="GO" id="GO:0007165">
    <property type="term" value="P:signal transduction"/>
    <property type="evidence" value="ECO:0007669"/>
    <property type="project" value="TreeGrafter"/>
</dbReference>
<keyword evidence="9" id="KW-1185">Reference proteome</keyword>
<dbReference type="Pfam" id="PF17820">
    <property type="entry name" value="PDZ_6"/>
    <property type="match status" value="1"/>
</dbReference>
<dbReference type="InterPro" id="IPR002477">
    <property type="entry name" value="Peptidoglycan-bd-like"/>
</dbReference>
<keyword evidence="2 5" id="KW-0645">Protease</keyword>
<evidence type="ECO:0000256" key="2">
    <source>
        <dbReference type="ARBA" id="ARBA00022670"/>
    </source>
</evidence>
<dbReference type="Pfam" id="PF01471">
    <property type="entry name" value="PG_binding_1"/>
    <property type="match status" value="1"/>
</dbReference>
<dbReference type="GO" id="GO:0006508">
    <property type="term" value="P:proteolysis"/>
    <property type="evidence" value="ECO:0007669"/>
    <property type="project" value="UniProtKB-KW"/>
</dbReference>
<dbReference type="SUPFAM" id="SSF50156">
    <property type="entry name" value="PDZ domain-like"/>
    <property type="match status" value="1"/>
</dbReference>
<evidence type="ECO:0000256" key="3">
    <source>
        <dbReference type="ARBA" id="ARBA00022801"/>
    </source>
</evidence>
<dbReference type="SMART" id="SM00245">
    <property type="entry name" value="TSPc"/>
    <property type="match status" value="1"/>
</dbReference>
<proteinExistence type="inferred from homology"/>
<evidence type="ECO:0000313" key="8">
    <source>
        <dbReference type="EMBL" id="MRI84686.1"/>
    </source>
</evidence>
<feature type="signal peptide" evidence="6">
    <location>
        <begin position="1"/>
        <end position="28"/>
    </location>
</feature>
<evidence type="ECO:0000256" key="5">
    <source>
        <dbReference type="RuleBase" id="RU004404"/>
    </source>
</evidence>
<dbReference type="FunFam" id="2.30.42.10:FF:000063">
    <property type="entry name" value="Peptidase, S41 family"/>
    <property type="match status" value="1"/>
</dbReference>
<keyword evidence="4 5" id="KW-0720">Serine protease</keyword>
<evidence type="ECO:0000256" key="6">
    <source>
        <dbReference type="SAM" id="SignalP"/>
    </source>
</evidence>
<dbReference type="GO" id="GO:0008236">
    <property type="term" value="F:serine-type peptidase activity"/>
    <property type="evidence" value="ECO:0007669"/>
    <property type="project" value="UniProtKB-KW"/>
</dbReference>
<dbReference type="InterPro" id="IPR001478">
    <property type="entry name" value="PDZ"/>
</dbReference>
<dbReference type="SUPFAM" id="SSF47090">
    <property type="entry name" value="PGBD-like"/>
    <property type="match status" value="1"/>
</dbReference>
<dbReference type="AlphaFoldDB" id="A0A6I2GBS9"/>
<dbReference type="SUPFAM" id="SSF52096">
    <property type="entry name" value="ClpP/crotonase"/>
    <property type="match status" value="1"/>
</dbReference>
<dbReference type="Gene3D" id="3.90.226.10">
    <property type="entry name" value="2-enoyl-CoA Hydratase, Chain A, domain 1"/>
    <property type="match status" value="1"/>
</dbReference>
<dbReference type="InterPro" id="IPR036034">
    <property type="entry name" value="PDZ_sf"/>
</dbReference>
<dbReference type="Gene3D" id="3.30.750.44">
    <property type="match status" value="1"/>
</dbReference>
<comment type="caution">
    <text evidence="8">The sequence shown here is derived from an EMBL/GenBank/DDBJ whole genome shotgun (WGS) entry which is preliminary data.</text>
</comment>
<dbReference type="InterPro" id="IPR005151">
    <property type="entry name" value="Tail-specific_protease"/>
</dbReference>
<protein>
    <submittedName>
        <fullName evidence="8">PDZ domain-containing protein</fullName>
    </submittedName>
</protein>
<dbReference type="PANTHER" id="PTHR32060:SF30">
    <property type="entry name" value="CARBOXY-TERMINAL PROCESSING PROTEASE CTPA"/>
    <property type="match status" value="1"/>
</dbReference>
<keyword evidence="6" id="KW-0732">Signal</keyword>
<evidence type="ECO:0000256" key="4">
    <source>
        <dbReference type="ARBA" id="ARBA00022825"/>
    </source>
</evidence>
<dbReference type="Pfam" id="PF22694">
    <property type="entry name" value="CtpB_N-like"/>
    <property type="match status" value="1"/>
</dbReference>
<evidence type="ECO:0000313" key="9">
    <source>
        <dbReference type="Proteomes" id="UP000430975"/>
    </source>
</evidence>
<keyword evidence="3 5" id="KW-0378">Hydrolase</keyword>
<dbReference type="PANTHER" id="PTHR32060">
    <property type="entry name" value="TAIL-SPECIFIC PROTEASE"/>
    <property type="match status" value="1"/>
</dbReference>
<dbReference type="CDD" id="cd06782">
    <property type="entry name" value="cpPDZ_CPP-like"/>
    <property type="match status" value="1"/>
</dbReference>
<evidence type="ECO:0000259" key="7">
    <source>
        <dbReference type="PROSITE" id="PS50106"/>
    </source>
</evidence>
<dbReference type="NCBIfam" id="TIGR00225">
    <property type="entry name" value="prc"/>
    <property type="match status" value="1"/>
</dbReference>
<dbReference type="InterPro" id="IPR036366">
    <property type="entry name" value="PGBDSf"/>
</dbReference>
<dbReference type="InterPro" id="IPR036365">
    <property type="entry name" value="PGBD-like_sf"/>
</dbReference>
<feature type="domain" description="PDZ" evidence="7">
    <location>
        <begin position="105"/>
        <end position="187"/>
    </location>
</feature>
<dbReference type="SMART" id="SM00228">
    <property type="entry name" value="PDZ"/>
    <property type="match status" value="1"/>
</dbReference>
<dbReference type="InterPro" id="IPR004447">
    <property type="entry name" value="Peptidase_S41A"/>
</dbReference>
<dbReference type="Pfam" id="PF03572">
    <property type="entry name" value="Peptidase_S41"/>
    <property type="match status" value="1"/>
</dbReference>
<dbReference type="InterPro" id="IPR029045">
    <property type="entry name" value="ClpP/crotonase-like_dom_sf"/>
</dbReference>
<comment type="similarity">
    <text evidence="1 5">Belongs to the peptidase S41A family.</text>
</comment>
<dbReference type="PROSITE" id="PS50106">
    <property type="entry name" value="PDZ"/>
    <property type="match status" value="1"/>
</dbReference>
<dbReference type="EMBL" id="WJQS01000002">
    <property type="protein sequence ID" value="MRI84686.1"/>
    <property type="molecule type" value="Genomic_DNA"/>
</dbReference>
<feature type="chain" id="PRO_5039109046" evidence="6">
    <location>
        <begin position="29"/>
        <end position="487"/>
    </location>
</feature>
<dbReference type="InterPro" id="IPR041489">
    <property type="entry name" value="PDZ_6"/>
</dbReference>
<name>A0A6I2GBS9_9LACT</name>